<accession>A0A420YK30</accession>
<evidence type="ECO:0000313" key="2">
    <source>
        <dbReference type="Proteomes" id="UP000275385"/>
    </source>
</evidence>
<protein>
    <submittedName>
        <fullName evidence="1">Uncharacterized protein</fullName>
    </submittedName>
</protein>
<keyword evidence="2" id="KW-1185">Reference proteome</keyword>
<name>A0A420YK30_9PEZI</name>
<reference evidence="1 2" key="1">
    <citation type="submission" date="2018-08" db="EMBL/GenBank/DDBJ databases">
        <title>Draft genome of the lignicolous fungus Coniochaeta pulveracea.</title>
        <authorList>
            <person name="Borstlap C.J."/>
            <person name="De Witt R.N."/>
            <person name="Botha A."/>
            <person name="Volschenk H."/>
        </authorList>
    </citation>
    <scope>NUCLEOTIDE SEQUENCE [LARGE SCALE GENOMIC DNA]</scope>
    <source>
        <strain evidence="1 2">CAB683</strain>
    </source>
</reference>
<dbReference type="EMBL" id="QVQW01000005">
    <property type="protein sequence ID" value="RKU48234.1"/>
    <property type="molecule type" value="Genomic_DNA"/>
</dbReference>
<dbReference type="Proteomes" id="UP000275385">
    <property type="component" value="Unassembled WGS sequence"/>
</dbReference>
<organism evidence="1 2">
    <name type="scientific">Coniochaeta pulveracea</name>
    <dbReference type="NCBI Taxonomy" id="177199"/>
    <lineage>
        <taxon>Eukaryota</taxon>
        <taxon>Fungi</taxon>
        <taxon>Dikarya</taxon>
        <taxon>Ascomycota</taxon>
        <taxon>Pezizomycotina</taxon>
        <taxon>Sordariomycetes</taxon>
        <taxon>Sordariomycetidae</taxon>
        <taxon>Coniochaetales</taxon>
        <taxon>Coniochaetaceae</taxon>
        <taxon>Coniochaeta</taxon>
    </lineage>
</organism>
<sequence>MNDDRYHVVVVSGEHSTAGTPGSKYFNRCGIRDWPAFTGSPLFVVVMDAERPLSRERSNLESMGLNLQDDMSELGCLSPSASLTWPVERRRPHAVITACQPQ</sequence>
<proteinExistence type="predicted"/>
<gene>
    <name evidence="1" type="ORF">DL546_004157</name>
</gene>
<dbReference type="AlphaFoldDB" id="A0A420YK30"/>
<evidence type="ECO:0000313" key="1">
    <source>
        <dbReference type="EMBL" id="RKU48234.1"/>
    </source>
</evidence>
<comment type="caution">
    <text evidence="1">The sequence shown here is derived from an EMBL/GenBank/DDBJ whole genome shotgun (WGS) entry which is preliminary data.</text>
</comment>